<evidence type="ECO:0000256" key="9">
    <source>
        <dbReference type="ARBA" id="ARBA00047340"/>
    </source>
</evidence>
<keyword evidence="5" id="KW-0169">Cobalamin biosynthesis</keyword>
<dbReference type="CDD" id="cd02439">
    <property type="entry name" value="DMB-PRT_CobT"/>
    <property type="match status" value="1"/>
</dbReference>
<dbReference type="GO" id="GO:0008939">
    <property type="term" value="F:nicotinate-nucleotide-dimethylbenzimidazole phosphoribosyltransferase activity"/>
    <property type="evidence" value="ECO:0007669"/>
    <property type="project" value="UniProtKB-EC"/>
</dbReference>
<dbReference type="PANTHER" id="PTHR43463">
    <property type="entry name" value="NICOTINATE-NUCLEOTIDE--DIMETHYLBENZIMIDAZOLE PHOSPHORIBOSYLTRANSFERASE"/>
    <property type="match status" value="1"/>
</dbReference>
<dbReference type="Gene3D" id="1.10.1610.10">
    <property type="match status" value="1"/>
</dbReference>
<evidence type="ECO:0000256" key="2">
    <source>
        <dbReference type="ARBA" id="ARBA00007110"/>
    </source>
</evidence>
<protein>
    <recommendedName>
        <fullName evidence="4">Nicotinate-nucleotide--dimethylbenzimidazole phosphoribosyltransferase</fullName>
        <ecNumber evidence="3">2.4.2.21</ecNumber>
    </recommendedName>
    <alternativeName>
        <fullName evidence="8">N(1)-alpha-phosphoribosyltransferase</fullName>
    </alternativeName>
</protein>
<dbReference type="InterPro" id="IPR003200">
    <property type="entry name" value="Nict_dMeBzImd_PRibTrfase"/>
</dbReference>
<dbReference type="EMBL" id="RBII01000001">
    <property type="protein sequence ID" value="RKQ71216.1"/>
    <property type="molecule type" value="Genomic_DNA"/>
</dbReference>
<dbReference type="RefSeq" id="WP_170144849.1">
    <property type="nucleotide sequence ID" value="NZ_RBII01000001.1"/>
</dbReference>
<dbReference type="InterPro" id="IPR023195">
    <property type="entry name" value="Nict_dMeBzImd_PRibTrfase_N"/>
</dbReference>
<dbReference type="Gene3D" id="3.40.50.10210">
    <property type="match status" value="1"/>
</dbReference>
<dbReference type="FunCoup" id="A0A420WJW4">
    <property type="interactions" value="95"/>
</dbReference>
<keyword evidence="6 10" id="KW-0328">Glycosyltransferase</keyword>
<dbReference type="UniPathway" id="UPA00061">
    <property type="reaction ID" value="UER00516"/>
</dbReference>
<evidence type="ECO:0000256" key="8">
    <source>
        <dbReference type="ARBA" id="ARBA00030686"/>
    </source>
</evidence>
<dbReference type="GO" id="GO:0009236">
    <property type="term" value="P:cobalamin biosynthetic process"/>
    <property type="evidence" value="ECO:0007669"/>
    <property type="project" value="UniProtKB-KW"/>
</dbReference>
<keyword evidence="11" id="KW-1185">Reference proteome</keyword>
<proteinExistence type="inferred from homology"/>
<evidence type="ECO:0000256" key="7">
    <source>
        <dbReference type="ARBA" id="ARBA00022679"/>
    </source>
</evidence>
<organism evidence="10 11">
    <name type="scientific">Litorimonas taeanensis</name>
    <dbReference type="NCBI Taxonomy" id="568099"/>
    <lineage>
        <taxon>Bacteria</taxon>
        <taxon>Pseudomonadati</taxon>
        <taxon>Pseudomonadota</taxon>
        <taxon>Alphaproteobacteria</taxon>
        <taxon>Maricaulales</taxon>
        <taxon>Robiginitomaculaceae</taxon>
    </lineage>
</organism>
<evidence type="ECO:0000256" key="5">
    <source>
        <dbReference type="ARBA" id="ARBA00022573"/>
    </source>
</evidence>
<evidence type="ECO:0000256" key="6">
    <source>
        <dbReference type="ARBA" id="ARBA00022676"/>
    </source>
</evidence>
<dbReference type="InterPro" id="IPR036087">
    <property type="entry name" value="Nict_dMeBzImd_PRibTrfase_sf"/>
</dbReference>
<dbReference type="SUPFAM" id="SSF52733">
    <property type="entry name" value="Nicotinate mononucleotide:5,6-dimethylbenzimidazole phosphoribosyltransferase (CobT)"/>
    <property type="match status" value="1"/>
</dbReference>
<dbReference type="Pfam" id="PF02277">
    <property type="entry name" value="DBI_PRT"/>
    <property type="match status" value="1"/>
</dbReference>
<evidence type="ECO:0000256" key="4">
    <source>
        <dbReference type="ARBA" id="ARBA00015486"/>
    </source>
</evidence>
<evidence type="ECO:0000313" key="10">
    <source>
        <dbReference type="EMBL" id="RKQ71216.1"/>
    </source>
</evidence>
<sequence>MSNLLEKSRPFDDIMALIDSMPILKNGDMEERQQNFEAKGGSLAPLGNLNTNLARIAAWQDKPAPSLSRPLIAVFAGTHGVSKQVFDGDIIAESKARVSRLTEGTAAVRGMASSLGAAYKVYEFGLEYPSHDFTKEKSLSERDCAAAIAFGMEVVAEGADVIVLGNAGYGAATSAAGIARALFGGAADYWAGGAVDKAEIRIAAVEAGAKQHNRSDSSSPLEILRDYGGRDIAGTVGAILAARHQRIPVILDGYVVCAAAAVLHRINPATLDHCIAAQVTAEPAHQALLDRLGKSPVMDLGINIGDGTGGAFALSVLKTAAAGLETL</sequence>
<evidence type="ECO:0000256" key="1">
    <source>
        <dbReference type="ARBA" id="ARBA00005049"/>
    </source>
</evidence>
<comment type="pathway">
    <text evidence="1">Nucleoside biosynthesis; alpha-ribazole biosynthesis; alpha-ribazole from 5,6-dimethylbenzimidazole: step 1/2.</text>
</comment>
<gene>
    <name evidence="10" type="ORF">DES40_0529</name>
</gene>
<dbReference type="Proteomes" id="UP000282211">
    <property type="component" value="Unassembled WGS sequence"/>
</dbReference>
<comment type="catalytic activity">
    <reaction evidence="9">
        <text>5,6-dimethylbenzimidazole + nicotinate beta-D-ribonucleotide = alpha-ribazole 5'-phosphate + nicotinate + H(+)</text>
        <dbReference type="Rhea" id="RHEA:11196"/>
        <dbReference type="ChEBI" id="CHEBI:15378"/>
        <dbReference type="ChEBI" id="CHEBI:15890"/>
        <dbReference type="ChEBI" id="CHEBI:32544"/>
        <dbReference type="ChEBI" id="CHEBI:57502"/>
        <dbReference type="ChEBI" id="CHEBI:57918"/>
        <dbReference type="EC" id="2.4.2.21"/>
    </reaction>
</comment>
<comment type="caution">
    <text evidence="10">The sequence shown here is derived from an EMBL/GenBank/DDBJ whole genome shotgun (WGS) entry which is preliminary data.</text>
</comment>
<keyword evidence="7 10" id="KW-0808">Transferase</keyword>
<name>A0A420WJW4_9PROT</name>
<dbReference type="EC" id="2.4.2.21" evidence="3"/>
<dbReference type="PANTHER" id="PTHR43463:SF1">
    <property type="entry name" value="NICOTINATE-NUCLEOTIDE--DIMETHYLBENZIMIDAZOLE PHOSPHORIBOSYLTRANSFERASE"/>
    <property type="match status" value="1"/>
</dbReference>
<dbReference type="InParanoid" id="A0A420WJW4"/>
<evidence type="ECO:0000256" key="3">
    <source>
        <dbReference type="ARBA" id="ARBA00011991"/>
    </source>
</evidence>
<dbReference type="AlphaFoldDB" id="A0A420WJW4"/>
<comment type="similarity">
    <text evidence="2">Belongs to the CobT family.</text>
</comment>
<evidence type="ECO:0000313" key="11">
    <source>
        <dbReference type="Proteomes" id="UP000282211"/>
    </source>
</evidence>
<accession>A0A420WJW4</accession>
<reference evidence="10 11" key="1">
    <citation type="submission" date="2018-10" db="EMBL/GenBank/DDBJ databases">
        <title>Genomic Encyclopedia of Type Strains, Phase IV (KMG-IV): sequencing the most valuable type-strain genomes for metagenomic binning, comparative biology and taxonomic classification.</title>
        <authorList>
            <person name="Goeker M."/>
        </authorList>
    </citation>
    <scope>NUCLEOTIDE SEQUENCE [LARGE SCALE GENOMIC DNA]</scope>
    <source>
        <strain evidence="10 11">DSM 22008</strain>
    </source>
</reference>